<dbReference type="Proteomes" id="UP000805193">
    <property type="component" value="Unassembled WGS sequence"/>
</dbReference>
<keyword evidence="2" id="KW-1185">Reference proteome</keyword>
<organism evidence="1 2">
    <name type="scientific">Ixodes persulcatus</name>
    <name type="common">Taiga tick</name>
    <dbReference type="NCBI Taxonomy" id="34615"/>
    <lineage>
        <taxon>Eukaryota</taxon>
        <taxon>Metazoa</taxon>
        <taxon>Ecdysozoa</taxon>
        <taxon>Arthropoda</taxon>
        <taxon>Chelicerata</taxon>
        <taxon>Arachnida</taxon>
        <taxon>Acari</taxon>
        <taxon>Parasitiformes</taxon>
        <taxon>Ixodida</taxon>
        <taxon>Ixodoidea</taxon>
        <taxon>Ixodidae</taxon>
        <taxon>Ixodinae</taxon>
        <taxon>Ixodes</taxon>
    </lineage>
</organism>
<sequence>MVMALDGLTRLCPSVLFDWRLYAERGCPSFFHRHRGRMRVDDCELAFLKQVTHSRGASPSLLPRESRTLLCVEGFLPASFYERANPDTVISDSTNQRPKSVVDVTSFSLVSWESKTSNIAPQAQYVCGTERQRVFNCAPHAVLSTSGRLAPGLREERVVGRAS</sequence>
<protein>
    <submittedName>
        <fullName evidence="1">Uncharacterized protein</fullName>
    </submittedName>
</protein>
<comment type="caution">
    <text evidence="1">The sequence shown here is derived from an EMBL/GenBank/DDBJ whole genome shotgun (WGS) entry which is preliminary data.</text>
</comment>
<evidence type="ECO:0000313" key="2">
    <source>
        <dbReference type="Proteomes" id="UP000805193"/>
    </source>
</evidence>
<dbReference type="EMBL" id="JABSTQ010009384">
    <property type="protein sequence ID" value="KAG0429754.1"/>
    <property type="molecule type" value="Genomic_DNA"/>
</dbReference>
<reference evidence="1 2" key="1">
    <citation type="journal article" date="2020" name="Cell">
        <title>Large-Scale Comparative Analyses of Tick Genomes Elucidate Their Genetic Diversity and Vector Capacities.</title>
        <authorList>
            <consortium name="Tick Genome and Microbiome Consortium (TIGMIC)"/>
            <person name="Jia N."/>
            <person name="Wang J."/>
            <person name="Shi W."/>
            <person name="Du L."/>
            <person name="Sun Y."/>
            <person name="Zhan W."/>
            <person name="Jiang J.F."/>
            <person name="Wang Q."/>
            <person name="Zhang B."/>
            <person name="Ji P."/>
            <person name="Bell-Sakyi L."/>
            <person name="Cui X.M."/>
            <person name="Yuan T.T."/>
            <person name="Jiang B.G."/>
            <person name="Yang W.F."/>
            <person name="Lam T.T."/>
            <person name="Chang Q.C."/>
            <person name="Ding S.J."/>
            <person name="Wang X.J."/>
            <person name="Zhu J.G."/>
            <person name="Ruan X.D."/>
            <person name="Zhao L."/>
            <person name="Wei J.T."/>
            <person name="Ye R.Z."/>
            <person name="Que T.C."/>
            <person name="Du C.H."/>
            <person name="Zhou Y.H."/>
            <person name="Cheng J.X."/>
            <person name="Dai P.F."/>
            <person name="Guo W.B."/>
            <person name="Han X.H."/>
            <person name="Huang E.J."/>
            <person name="Li L.F."/>
            <person name="Wei W."/>
            <person name="Gao Y.C."/>
            <person name="Liu J.Z."/>
            <person name="Shao H.Z."/>
            <person name="Wang X."/>
            <person name="Wang C.C."/>
            <person name="Yang T.C."/>
            <person name="Huo Q.B."/>
            <person name="Li W."/>
            <person name="Chen H.Y."/>
            <person name="Chen S.E."/>
            <person name="Zhou L.G."/>
            <person name="Ni X.B."/>
            <person name="Tian J.H."/>
            <person name="Sheng Y."/>
            <person name="Liu T."/>
            <person name="Pan Y.S."/>
            <person name="Xia L.Y."/>
            <person name="Li J."/>
            <person name="Zhao F."/>
            <person name="Cao W.C."/>
        </authorList>
    </citation>
    <scope>NUCLEOTIDE SEQUENCE [LARGE SCALE GENOMIC DNA]</scope>
    <source>
        <strain evidence="1">Iper-2018</strain>
    </source>
</reference>
<gene>
    <name evidence="1" type="ORF">HPB47_023329</name>
</gene>
<accession>A0AC60Q799</accession>
<proteinExistence type="predicted"/>
<name>A0AC60Q799_IXOPE</name>
<evidence type="ECO:0000313" key="1">
    <source>
        <dbReference type="EMBL" id="KAG0429754.1"/>
    </source>
</evidence>